<dbReference type="PANTHER" id="PTHR10625">
    <property type="entry name" value="HISTONE DEACETYLASE HDAC1-RELATED"/>
    <property type="match status" value="1"/>
</dbReference>
<protein>
    <submittedName>
        <fullName evidence="3">Histone deacetylase family protein</fullName>
    </submittedName>
</protein>
<keyword evidence="4" id="KW-1185">Reference proteome</keyword>
<evidence type="ECO:0000256" key="1">
    <source>
        <dbReference type="ARBA" id="ARBA00005947"/>
    </source>
</evidence>
<dbReference type="InterPro" id="IPR037138">
    <property type="entry name" value="His_deacetylse_dom_sf"/>
</dbReference>
<name>A0A9X3YIP1_9GAMM</name>
<organism evidence="3 4">
    <name type="scientific">Tahibacter soli</name>
    <dbReference type="NCBI Taxonomy" id="2983605"/>
    <lineage>
        <taxon>Bacteria</taxon>
        <taxon>Pseudomonadati</taxon>
        <taxon>Pseudomonadota</taxon>
        <taxon>Gammaproteobacteria</taxon>
        <taxon>Lysobacterales</taxon>
        <taxon>Rhodanobacteraceae</taxon>
        <taxon>Tahibacter</taxon>
    </lineage>
</organism>
<dbReference type="EMBL" id="JAOVZO020000003">
    <property type="protein sequence ID" value="MDC8011493.1"/>
    <property type="molecule type" value="Genomic_DNA"/>
</dbReference>
<sequence>MPLALVTHASCLAHEPGAGHPESPLRLKAVLEALDTDRFAALDRVDAPRVAREALARVHDAALIDTVFRNAPSAGEVRLDPDTAMSPGSLEAALRAAGAVVAAVDGVVDGRYDRAFCAVRPPGHHATRDEAMGFCFFNNVAVGAAHALERGLARVAIVDFDVHHGNGSQDIFWNDARVMYASTHQWPLYPGTGAQSETGAGNIVNAPLPPGAGSAQFRAAIETVVLPALDAFAPQLVMISAGFDAHRLDPLANLNLDADDYAWVTQRLVDVARRHAQGRVVSSLEGGYSLTALRQSTAAHVAALMD</sequence>
<dbReference type="PANTHER" id="PTHR10625:SF10">
    <property type="entry name" value="HISTONE DEACETYLASE HDAC1"/>
    <property type="match status" value="1"/>
</dbReference>
<dbReference type="AlphaFoldDB" id="A0A9X3YIP1"/>
<reference evidence="3" key="1">
    <citation type="submission" date="2023-02" db="EMBL/GenBank/DDBJ databases">
        <title>Tahibacter soli sp. nov. isolated from soil.</title>
        <authorList>
            <person name="Baek J.H."/>
            <person name="Lee J.K."/>
            <person name="Choi D.G."/>
            <person name="Jeon C.O."/>
        </authorList>
    </citation>
    <scope>NUCLEOTIDE SEQUENCE</scope>
    <source>
        <strain evidence="3">BL</strain>
    </source>
</reference>
<dbReference type="InterPro" id="IPR023801">
    <property type="entry name" value="His_deacetylse_dom"/>
</dbReference>
<evidence type="ECO:0000259" key="2">
    <source>
        <dbReference type="Pfam" id="PF00850"/>
    </source>
</evidence>
<comment type="caution">
    <text evidence="3">The sequence shown here is derived from an EMBL/GenBank/DDBJ whole genome shotgun (WGS) entry which is preliminary data.</text>
</comment>
<comment type="similarity">
    <text evidence="1">Belongs to the histone deacetylase family.</text>
</comment>
<dbReference type="GO" id="GO:0004407">
    <property type="term" value="F:histone deacetylase activity"/>
    <property type="evidence" value="ECO:0007669"/>
    <property type="project" value="TreeGrafter"/>
</dbReference>
<dbReference type="SUPFAM" id="SSF52768">
    <property type="entry name" value="Arginase/deacetylase"/>
    <property type="match status" value="1"/>
</dbReference>
<dbReference type="Gene3D" id="3.40.800.20">
    <property type="entry name" value="Histone deacetylase domain"/>
    <property type="match status" value="1"/>
</dbReference>
<feature type="domain" description="Histone deacetylase" evidence="2">
    <location>
        <begin position="20"/>
        <end position="304"/>
    </location>
</feature>
<gene>
    <name evidence="3" type="ORF">OD750_002905</name>
</gene>
<dbReference type="Pfam" id="PF00850">
    <property type="entry name" value="Hist_deacetyl"/>
    <property type="match status" value="1"/>
</dbReference>
<dbReference type="RefSeq" id="WP_263542982.1">
    <property type="nucleotide sequence ID" value="NZ_JAOVZO020000003.1"/>
</dbReference>
<dbReference type="InterPro" id="IPR023696">
    <property type="entry name" value="Ureohydrolase_dom_sf"/>
</dbReference>
<dbReference type="InterPro" id="IPR000286">
    <property type="entry name" value="HDACs"/>
</dbReference>
<dbReference type="Proteomes" id="UP001139971">
    <property type="component" value="Unassembled WGS sequence"/>
</dbReference>
<dbReference type="PRINTS" id="PR01270">
    <property type="entry name" value="HDASUPER"/>
</dbReference>
<evidence type="ECO:0000313" key="4">
    <source>
        <dbReference type="Proteomes" id="UP001139971"/>
    </source>
</evidence>
<dbReference type="GO" id="GO:0040029">
    <property type="term" value="P:epigenetic regulation of gene expression"/>
    <property type="evidence" value="ECO:0007669"/>
    <property type="project" value="TreeGrafter"/>
</dbReference>
<dbReference type="CDD" id="cd11599">
    <property type="entry name" value="HDAC_classII_2"/>
    <property type="match status" value="1"/>
</dbReference>
<proteinExistence type="inferred from homology"/>
<evidence type="ECO:0000313" key="3">
    <source>
        <dbReference type="EMBL" id="MDC8011493.1"/>
    </source>
</evidence>
<accession>A0A9X3YIP1</accession>